<name>A0A024VQR9_PLAFA</name>
<reference evidence="2 3" key="2">
    <citation type="submission" date="2013-02" db="EMBL/GenBank/DDBJ databases">
        <title>The Genome Sequence of Plasmodium falciparum FCH/4.</title>
        <authorList>
            <consortium name="The Broad Institute Genome Sequencing Platform"/>
            <consortium name="The Broad Institute Genome Sequencing Center for Infectious Disease"/>
            <person name="Neafsey D."/>
            <person name="Cheeseman I."/>
            <person name="Volkman S."/>
            <person name="Adams J."/>
            <person name="Walker B."/>
            <person name="Young S.K."/>
            <person name="Zeng Q."/>
            <person name="Gargeya S."/>
            <person name="Fitzgerald M."/>
            <person name="Haas B."/>
            <person name="Abouelleil A."/>
            <person name="Alvarado L."/>
            <person name="Arachchi H.M."/>
            <person name="Berlin A.M."/>
            <person name="Chapman S.B."/>
            <person name="Dewar J."/>
            <person name="Goldberg J."/>
            <person name="Griggs A."/>
            <person name="Gujja S."/>
            <person name="Hansen M."/>
            <person name="Howarth C."/>
            <person name="Imamovic A."/>
            <person name="Larimer J."/>
            <person name="McCowan C."/>
            <person name="Murphy C."/>
            <person name="Neiman D."/>
            <person name="Pearson M."/>
            <person name="Priest M."/>
            <person name="Roberts A."/>
            <person name="Saif S."/>
            <person name="Shea T."/>
            <person name="Sisk P."/>
            <person name="Sykes S."/>
            <person name="Wortman J."/>
            <person name="Nusbaum C."/>
            <person name="Birren B."/>
        </authorList>
    </citation>
    <scope>NUCLEOTIDE SEQUENCE [LARGE SCALE GENOMIC DNA]</scope>
    <source>
        <strain evidence="2 3">FCH/4</strain>
    </source>
</reference>
<accession>A0A024VQR9</accession>
<reference evidence="2 3" key="1">
    <citation type="submission" date="2013-02" db="EMBL/GenBank/DDBJ databases">
        <title>The Genome Annotation of Plasmodium falciparum FCH/4.</title>
        <authorList>
            <consortium name="The Broad Institute Genome Sequencing Platform"/>
            <consortium name="The Broad Institute Genome Sequencing Center for Infectious Disease"/>
            <person name="Neafsey D."/>
            <person name="Hoffman S."/>
            <person name="Volkman S."/>
            <person name="Rosenthal P."/>
            <person name="Walker B."/>
            <person name="Young S.K."/>
            <person name="Zeng Q."/>
            <person name="Gargeya S."/>
            <person name="Fitzgerald M."/>
            <person name="Haas B."/>
            <person name="Abouelleil A."/>
            <person name="Allen A.W."/>
            <person name="Alvarado L."/>
            <person name="Arachchi H.M."/>
            <person name="Berlin A.M."/>
            <person name="Chapman S.B."/>
            <person name="Gainer-Dewar J."/>
            <person name="Goldberg J."/>
            <person name="Griggs A."/>
            <person name="Gujja S."/>
            <person name="Hansen M."/>
            <person name="Howarth C."/>
            <person name="Imamovic A."/>
            <person name="Ireland A."/>
            <person name="Larimer J."/>
            <person name="McCowan C."/>
            <person name="Murphy C."/>
            <person name="Pearson M."/>
            <person name="Poon T.W."/>
            <person name="Priest M."/>
            <person name="Roberts A."/>
            <person name="Saif S."/>
            <person name="Shea T."/>
            <person name="Sisk P."/>
            <person name="Sykes S."/>
            <person name="Wortman J."/>
            <person name="Nusbaum C."/>
            <person name="Birren B."/>
        </authorList>
    </citation>
    <scope>NUCLEOTIDE SEQUENCE [LARGE SCALE GENOMIC DNA]</scope>
    <source>
        <strain evidence="2 3">FCH/4</strain>
    </source>
</reference>
<keyword evidence="1" id="KW-0812">Transmembrane</keyword>
<keyword evidence="1" id="KW-1133">Transmembrane helix</keyword>
<feature type="transmembrane region" description="Helical" evidence="1">
    <location>
        <begin position="12"/>
        <end position="30"/>
    </location>
</feature>
<sequence length="156" mass="18970">MEEKLIQTHITLLFYLILLFYLKNFTISFIDVPKKLFNYIKVYYSFLILLTILGFFSKLLVLIRIFITHNINKIFRLLLRNNVNFECIKNHIRFNKSRKKVNYKDEKKLITNVVYIIIIIIFRHLIIQEGRDFTFSLIKMQISKIMLYLKKVILMI</sequence>
<proteinExistence type="predicted"/>
<evidence type="ECO:0000256" key="1">
    <source>
        <dbReference type="SAM" id="Phobius"/>
    </source>
</evidence>
<dbReference type="AlphaFoldDB" id="A0A024VQR9"/>
<organism evidence="2 3">
    <name type="scientific">Plasmodium falciparum FCH/4</name>
    <dbReference type="NCBI Taxonomy" id="1036724"/>
    <lineage>
        <taxon>Eukaryota</taxon>
        <taxon>Sar</taxon>
        <taxon>Alveolata</taxon>
        <taxon>Apicomplexa</taxon>
        <taxon>Aconoidasida</taxon>
        <taxon>Haemosporida</taxon>
        <taxon>Plasmodiidae</taxon>
        <taxon>Plasmodium</taxon>
        <taxon>Plasmodium (Laverania)</taxon>
    </lineage>
</organism>
<dbReference type="Proteomes" id="UP000030656">
    <property type="component" value="Unassembled WGS sequence"/>
</dbReference>
<feature type="transmembrane region" description="Helical" evidence="1">
    <location>
        <begin position="109"/>
        <end position="127"/>
    </location>
</feature>
<gene>
    <name evidence="2" type="ORF">PFFCH_01429</name>
</gene>
<feature type="transmembrane region" description="Helical" evidence="1">
    <location>
        <begin position="42"/>
        <end position="67"/>
    </location>
</feature>
<evidence type="ECO:0000313" key="2">
    <source>
        <dbReference type="EMBL" id="ETW31089.1"/>
    </source>
</evidence>
<dbReference type="EMBL" id="KI927873">
    <property type="protein sequence ID" value="ETW31089.1"/>
    <property type="molecule type" value="Genomic_DNA"/>
</dbReference>
<protein>
    <submittedName>
        <fullName evidence="2">Uncharacterized protein</fullName>
    </submittedName>
</protein>
<keyword evidence="1" id="KW-0472">Membrane</keyword>
<evidence type="ECO:0000313" key="3">
    <source>
        <dbReference type="Proteomes" id="UP000030656"/>
    </source>
</evidence>